<evidence type="ECO:0000313" key="1">
    <source>
        <dbReference type="EMBL" id="RFN59015.1"/>
    </source>
</evidence>
<gene>
    <name evidence="1" type="ORF">DZ858_02750</name>
</gene>
<organism evidence="1 2">
    <name type="scientific">Marixanthomonas ophiurae</name>
    <dbReference type="NCBI Taxonomy" id="387659"/>
    <lineage>
        <taxon>Bacteria</taxon>
        <taxon>Pseudomonadati</taxon>
        <taxon>Bacteroidota</taxon>
        <taxon>Flavobacteriia</taxon>
        <taxon>Flavobacteriales</taxon>
        <taxon>Flavobacteriaceae</taxon>
        <taxon>Marixanthomonas</taxon>
    </lineage>
</organism>
<sequence length="80" mass="9191">MDNSSKSSFSIGSVICQTIGHKYTETRKITNHIHEYKCKHCGREVTENSAGKIELLTHKIRQVNNNVAEFFERKNRKVAV</sequence>
<comment type="caution">
    <text evidence="1">The sequence shown here is derived from an EMBL/GenBank/DDBJ whole genome shotgun (WGS) entry which is preliminary data.</text>
</comment>
<evidence type="ECO:0000313" key="2">
    <source>
        <dbReference type="Proteomes" id="UP000261082"/>
    </source>
</evidence>
<dbReference type="OrthoDB" id="1450221at2"/>
<name>A0A3E1QA48_9FLAO</name>
<accession>A0A3E1QA48</accession>
<reference evidence="1 2" key="1">
    <citation type="journal article" date="2007" name="Int. J. Syst. Evol. Microbiol.">
        <title>Marixanthomonas ophiurae gen. nov., sp. nov., a marine bacterium of the family Flavobacteriaceae isolated from a deep-sea brittle star.</title>
        <authorList>
            <person name="Romanenko L.A."/>
            <person name="Uchino M."/>
            <person name="Frolova G.M."/>
            <person name="Mikhailov V.V."/>
        </authorList>
    </citation>
    <scope>NUCLEOTIDE SEQUENCE [LARGE SCALE GENOMIC DNA]</scope>
    <source>
        <strain evidence="1 2">KMM 3046</strain>
    </source>
</reference>
<dbReference type="EMBL" id="QVID01000001">
    <property type="protein sequence ID" value="RFN59015.1"/>
    <property type="molecule type" value="Genomic_DNA"/>
</dbReference>
<proteinExistence type="predicted"/>
<dbReference type="RefSeq" id="WP_117158013.1">
    <property type="nucleotide sequence ID" value="NZ_QVID01000001.1"/>
</dbReference>
<dbReference type="Proteomes" id="UP000261082">
    <property type="component" value="Unassembled WGS sequence"/>
</dbReference>
<protein>
    <submittedName>
        <fullName evidence="1">Uncharacterized protein</fullName>
    </submittedName>
</protein>
<keyword evidence="2" id="KW-1185">Reference proteome</keyword>
<dbReference type="AlphaFoldDB" id="A0A3E1QA48"/>